<dbReference type="Pfam" id="PF00158">
    <property type="entry name" value="Sigma54_activat"/>
    <property type="match status" value="1"/>
</dbReference>
<dbReference type="SMART" id="SM00448">
    <property type="entry name" value="REC"/>
    <property type="match status" value="1"/>
</dbReference>
<dbReference type="Gene3D" id="1.10.10.60">
    <property type="entry name" value="Homeodomain-like"/>
    <property type="match status" value="1"/>
</dbReference>
<dbReference type="STRING" id="909663.GCA_000512235_03477"/>
<dbReference type="Proteomes" id="UP000777265">
    <property type="component" value="Unassembled WGS sequence"/>
</dbReference>
<dbReference type="GO" id="GO:0005524">
    <property type="term" value="F:ATP binding"/>
    <property type="evidence" value="ECO:0007669"/>
    <property type="project" value="UniProtKB-KW"/>
</dbReference>
<dbReference type="CDD" id="cd00009">
    <property type="entry name" value="AAA"/>
    <property type="match status" value="1"/>
</dbReference>
<dbReference type="GO" id="GO:0043565">
    <property type="term" value="F:sequence-specific DNA binding"/>
    <property type="evidence" value="ECO:0007669"/>
    <property type="project" value="InterPro"/>
</dbReference>
<evidence type="ECO:0000313" key="7">
    <source>
        <dbReference type="EMBL" id="NLW36438.1"/>
    </source>
</evidence>
<dbReference type="SUPFAM" id="SSF46689">
    <property type="entry name" value="Homeodomain-like"/>
    <property type="match status" value="1"/>
</dbReference>
<evidence type="ECO:0000256" key="5">
    <source>
        <dbReference type="ARBA" id="ARBA00023163"/>
    </source>
</evidence>
<dbReference type="Pfam" id="PF02954">
    <property type="entry name" value="HTH_8"/>
    <property type="match status" value="1"/>
</dbReference>
<evidence type="ECO:0000256" key="4">
    <source>
        <dbReference type="ARBA" id="ARBA00023125"/>
    </source>
</evidence>
<dbReference type="Gene3D" id="3.40.50.300">
    <property type="entry name" value="P-loop containing nucleotide triphosphate hydrolases"/>
    <property type="match status" value="1"/>
</dbReference>
<dbReference type="InterPro" id="IPR002078">
    <property type="entry name" value="Sigma_54_int"/>
</dbReference>
<keyword evidence="6" id="KW-0597">Phosphoprotein</keyword>
<organism evidence="7 8">
    <name type="scientific">Syntrophorhabdus aromaticivorans</name>
    <dbReference type="NCBI Taxonomy" id="328301"/>
    <lineage>
        <taxon>Bacteria</taxon>
        <taxon>Pseudomonadati</taxon>
        <taxon>Thermodesulfobacteriota</taxon>
        <taxon>Syntrophorhabdia</taxon>
        <taxon>Syntrophorhabdales</taxon>
        <taxon>Syntrophorhabdaceae</taxon>
        <taxon>Syntrophorhabdus</taxon>
    </lineage>
</organism>
<dbReference type="InterPro" id="IPR001789">
    <property type="entry name" value="Sig_transdc_resp-reg_receiver"/>
</dbReference>
<dbReference type="PROSITE" id="PS00676">
    <property type="entry name" value="SIGMA54_INTERACT_2"/>
    <property type="match status" value="1"/>
</dbReference>
<dbReference type="SUPFAM" id="SSF52172">
    <property type="entry name" value="CheY-like"/>
    <property type="match status" value="1"/>
</dbReference>
<evidence type="ECO:0000256" key="2">
    <source>
        <dbReference type="ARBA" id="ARBA00022840"/>
    </source>
</evidence>
<keyword evidence="5" id="KW-0804">Transcription</keyword>
<feature type="modified residue" description="4-aspartylphosphate" evidence="6">
    <location>
        <position position="53"/>
    </location>
</feature>
<reference evidence="7" key="2">
    <citation type="submission" date="2020-01" db="EMBL/GenBank/DDBJ databases">
        <authorList>
            <person name="Campanaro S."/>
        </authorList>
    </citation>
    <scope>NUCLEOTIDE SEQUENCE</scope>
    <source>
        <strain evidence="7">AS06rmzACSIP_7</strain>
    </source>
</reference>
<keyword evidence="2" id="KW-0067">ATP-binding</keyword>
<dbReference type="Gene3D" id="1.10.8.60">
    <property type="match status" value="1"/>
</dbReference>
<dbReference type="InterPro" id="IPR009057">
    <property type="entry name" value="Homeodomain-like_sf"/>
</dbReference>
<dbReference type="FunFam" id="3.40.50.300:FF:000006">
    <property type="entry name" value="DNA-binding transcriptional regulator NtrC"/>
    <property type="match status" value="1"/>
</dbReference>
<dbReference type="PROSITE" id="PS00675">
    <property type="entry name" value="SIGMA54_INTERACT_1"/>
    <property type="match status" value="1"/>
</dbReference>
<dbReference type="PROSITE" id="PS00688">
    <property type="entry name" value="SIGMA54_INTERACT_3"/>
    <property type="match status" value="1"/>
</dbReference>
<name>A0A351U7D7_9BACT</name>
<dbReference type="GO" id="GO:0006355">
    <property type="term" value="P:regulation of DNA-templated transcription"/>
    <property type="evidence" value="ECO:0007669"/>
    <property type="project" value="InterPro"/>
</dbReference>
<dbReference type="AlphaFoldDB" id="A0A351U7D7"/>
<dbReference type="InterPro" id="IPR025944">
    <property type="entry name" value="Sigma_54_int_dom_CS"/>
</dbReference>
<dbReference type="SUPFAM" id="SSF52540">
    <property type="entry name" value="P-loop containing nucleoside triphosphate hydrolases"/>
    <property type="match status" value="1"/>
</dbReference>
<dbReference type="PROSITE" id="PS50045">
    <property type="entry name" value="SIGMA54_INTERACT_4"/>
    <property type="match status" value="1"/>
</dbReference>
<dbReference type="SMART" id="SM00382">
    <property type="entry name" value="AAA"/>
    <property type="match status" value="1"/>
</dbReference>
<dbReference type="InterPro" id="IPR003593">
    <property type="entry name" value="AAA+_ATPase"/>
</dbReference>
<evidence type="ECO:0000256" key="3">
    <source>
        <dbReference type="ARBA" id="ARBA00023015"/>
    </source>
</evidence>
<proteinExistence type="predicted"/>
<dbReference type="InterPro" id="IPR027417">
    <property type="entry name" value="P-loop_NTPase"/>
</dbReference>
<dbReference type="InterPro" id="IPR002197">
    <property type="entry name" value="HTH_Fis"/>
</dbReference>
<keyword evidence="3" id="KW-0805">Transcription regulation</keyword>
<dbReference type="InterPro" id="IPR058031">
    <property type="entry name" value="AAA_lid_NorR"/>
</dbReference>
<accession>A0A351U7D7</accession>
<dbReference type="Pfam" id="PF00072">
    <property type="entry name" value="Response_reg"/>
    <property type="match status" value="1"/>
</dbReference>
<dbReference type="PRINTS" id="PR01590">
    <property type="entry name" value="HTHFIS"/>
</dbReference>
<comment type="caution">
    <text evidence="7">The sequence shown here is derived from an EMBL/GenBank/DDBJ whole genome shotgun (WGS) entry which is preliminary data.</text>
</comment>
<dbReference type="GO" id="GO:0000160">
    <property type="term" value="P:phosphorelay signal transduction system"/>
    <property type="evidence" value="ECO:0007669"/>
    <property type="project" value="InterPro"/>
</dbReference>
<evidence type="ECO:0000256" key="6">
    <source>
        <dbReference type="PROSITE-ProRule" id="PRU00169"/>
    </source>
</evidence>
<dbReference type="InterPro" id="IPR011006">
    <property type="entry name" value="CheY-like_superfamily"/>
</dbReference>
<dbReference type="PROSITE" id="PS50110">
    <property type="entry name" value="RESPONSE_REGULATORY"/>
    <property type="match status" value="1"/>
</dbReference>
<dbReference type="Pfam" id="PF25601">
    <property type="entry name" value="AAA_lid_14"/>
    <property type="match status" value="1"/>
</dbReference>
<evidence type="ECO:0000256" key="1">
    <source>
        <dbReference type="ARBA" id="ARBA00022741"/>
    </source>
</evidence>
<gene>
    <name evidence="7" type="ORF">GXY80_13340</name>
</gene>
<dbReference type="EMBL" id="JAAYEE010000253">
    <property type="protein sequence ID" value="NLW36438.1"/>
    <property type="molecule type" value="Genomic_DNA"/>
</dbReference>
<dbReference type="PANTHER" id="PTHR32071">
    <property type="entry name" value="TRANSCRIPTIONAL REGULATORY PROTEIN"/>
    <property type="match status" value="1"/>
</dbReference>
<keyword evidence="1" id="KW-0547">Nucleotide-binding</keyword>
<protein>
    <submittedName>
        <fullName evidence="7">Sigma-54-dependent Fis family transcriptional regulator</fullName>
    </submittedName>
</protein>
<evidence type="ECO:0000313" key="8">
    <source>
        <dbReference type="Proteomes" id="UP000777265"/>
    </source>
</evidence>
<dbReference type="InterPro" id="IPR025943">
    <property type="entry name" value="Sigma_54_int_dom_ATP-bd_2"/>
</dbReference>
<reference evidence="7" key="1">
    <citation type="journal article" date="2020" name="Biotechnol. Biofuels">
        <title>New insights from the biogas microbiome by comprehensive genome-resolved metagenomics of nearly 1600 species originating from multiple anaerobic digesters.</title>
        <authorList>
            <person name="Campanaro S."/>
            <person name="Treu L."/>
            <person name="Rodriguez-R L.M."/>
            <person name="Kovalovszki A."/>
            <person name="Ziels R.M."/>
            <person name="Maus I."/>
            <person name="Zhu X."/>
            <person name="Kougias P.G."/>
            <person name="Basile A."/>
            <person name="Luo G."/>
            <person name="Schluter A."/>
            <person name="Konstantinidis K.T."/>
            <person name="Angelidaki I."/>
        </authorList>
    </citation>
    <scope>NUCLEOTIDE SEQUENCE</scope>
    <source>
        <strain evidence="7">AS06rmzACSIP_7</strain>
    </source>
</reference>
<keyword evidence="4" id="KW-0238">DNA-binding</keyword>
<dbReference type="InterPro" id="IPR025662">
    <property type="entry name" value="Sigma_54_int_dom_ATP-bd_1"/>
</dbReference>
<sequence>MDKILVIDDDQAVCNYLNIFLLQAGIFDVTTLSDSTRAHQELRDNKYDILLLDMDMPEVTGLDILKIIQDNSIDVETIVLTGVEDINLAVSAMKLGAIEYLTKPVDNDRLLTLINTVLEGRKNQRILEEEIPATSDLKFKDVFKDTVTQNEKMLQVFSVVEKMAQTDSSILIWGESGTGKELIARAIHKISKRNQQSFVAVNAGVFANELFTSEFFGYNHGAFTGATANKRGFLEEADKGTLFLDEIGELALPIQVKLLRVLQEGEFFRLGSTKNLKVDVRIVAATNKNLQEEIKKGNFRKDLFYRLNMNSVYLPPLRDRKGDVQVLAYHFLKKFCELNNKKIDRIADATMKLLSSYDYPGNVRELMNIINSAVIIESTNELRKKSLPNYFLENTVNLPDGGLIDMPLKTIADVEKDHIKKILSYTRGNKTKAAQILGISRVSLLSKVRKYKLE</sequence>
<dbReference type="Gene3D" id="3.40.50.2300">
    <property type="match status" value="1"/>
</dbReference>